<accession>A0A0T5YXA0</accession>
<feature type="domain" description="Phosphoribosyltransferase" evidence="2">
    <location>
        <begin position="145"/>
        <end position="238"/>
    </location>
</feature>
<proteinExistence type="inferred from homology"/>
<dbReference type="InterPro" id="IPR044005">
    <property type="entry name" value="DZR_2"/>
</dbReference>
<evidence type="ECO:0000313" key="5">
    <source>
        <dbReference type="EMBL" id="KRT57462.1"/>
    </source>
</evidence>
<evidence type="ECO:0000259" key="3">
    <source>
        <dbReference type="Pfam" id="PF18912"/>
    </source>
</evidence>
<dbReference type="Proteomes" id="UP000051276">
    <property type="component" value="Unassembled WGS sequence"/>
</dbReference>
<comment type="caution">
    <text evidence="4">The sequence shown here is derived from an EMBL/GenBank/DDBJ whole genome shotgun (WGS) entry which is preliminary data.</text>
</comment>
<evidence type="ECO:0000313" key="4">
    <source>
        <dbReference type="EMBL" id="KRT55197.1"/>
    </source>
</evidence>
<dbReference type="EMBL" id="LMXI01000533">
    <property type="protein sequence ID" value="KRT57462.1"/>
    <property type="molecule type" value="Genomic_DNA"/>
</dbReference>
<name>A0A0T5YXA0_9GAMM</name>
<dbReference type="InterPro" id="IPR029057">
    <property type="entry name" value="PRTase-like"/>
</dbReference>
<feature type="domain" description="Double zinc ribbon" evidence="3">
    <location>
        <begin position="14"/>
        <end position="69"/>
    </location>
</feature>
<evidence type="ECO:0000259" key="2">
    <source>
        <dbReference type="Pfam" id="PF00156"/>
    </source>
</evidence>
<dbReference type="Gene3D" id="3.40.50.2020">
    <property type="match status" value="1"/>
</dbReference>
<dbReference type="OrthoDB" id="9793412at2"/>
<evidence type="ECO:0000256" key="1">
    <source>
        <dbReference type="ARBA" id="ARBA00008007"/>
    </source>
</evidence>
<dbReference type="Pfam" id="PF18912">
    <property type="entry name" value="DZR_2"/>
    <property type="match status" value="1"/>
</dbReference>
<organism evidence="4 7">
    <name type="scientific">endosymbiont of Ridgeia piscesae</name>
    <dbReference type="NCBI Taxonomy" id="54398"/>
    <lineage>
        <taxon>Bacteria</taxon>
        <taxon>Pseudomonadati</taxon>
        <taxon>Pseudomonadota</taxon>
        <taxon>Gammaproteobacteria</taxon>
        <taxon>sulfur-oxidizing symbionts</taxon>
    </lineage>
</organism>
<sequence length="241" mass="27058">MDTMVYNWIDLIQETFFPSRCLLCGGKARHGRDLCDACDSALFHNLSPCHRCALPLPPGTPAGSICGHCISKPPPLEHCYAPLIYDNALSHLVTGLKFHNKLQHAQLFAWLLCRYLCEQQAAMPDLLLPVPLHPDRQRQRGYNQALEIARPIARRFGLKLASHQVERLRDTHAQADLDKKKRQQNMRGAFRVSDGIEMQHIALLDDVVTTGSTVSELARTLQRAGAERVDVWAVARTPQAL</sequence>
<evidence type="ECO:0000313" key="7">
    <source>
        <dbReference type="Proteomes" id="UP000051634"/>
    </source>
</evidence>
<dbReference type="AlphaFoldDB" id="A0A0T5YXA0"/>
<dbReference type="CDD" id="cd06223">
    <property type="entry name" value="PRTases_typeI"/>
    <property type="match status" value="1"/>
</dbReference>
<dbReference type="Pfam" id="PF00156">
    <property type="entry name" value="Pribosyltran"/>
    <property type="match status" value="1"/>
</dbReference>
<dbReference type="PATRIC" id="fig|54398.3.peg.2041"/>
<keyword evidence="4" id="KW-0328">Glycosyltransferase</keyword>
<dbReference type="PANTHER" id="PTHR47505:SF1">
    <property type="entry name" value="DNA UTILIZATION PROTEIN YHGH"/>
    <property type="match status" value="1"/>
</dbReference>
<dbReference type="SUPFAM" id="SSF53271">
    <property type="entry name" value="PRTase-like"/>
    <property type="match status" value="1"/>
</dbReference>
<protein>
    <submittedName>
        <fullName evidence="5">ComF family protein</fullName>
    </submittedName>
    <submittedName>
        <fullName evidence="4">Putative amidophosphoribosyltransferase</fullName>
    </submittedName>
</protein>
<keyword evidence="4" id="KW-0808">Transferase</keyword>
<dbReference type="GO" id="GO:0016757">
    <property type="term" value="F:glycosyltransferase activity"/>
    <property type="evidence" value="ECO:0007669"/>
    <property type="project" value="UniProtKB-KW"/>
</dbReference>
<dbReference type="STRING" id="54398.Ga0074115_11520"/>
<comment type="similarity">
    <text evidence="1">Belongs to the ComF/GntX family.</text>
</comment>
<dbReference type="InterPro" id="IPR000836">
    <property type="entry name" value="PRTase_dom"/>
</dbReference>
<dbReference type="PANTHER" id="PTHR47505">
    <property type="entry name" value="DNA UTILIZATION PROTEIN YHGH"/>
    <property type="match status" value="1"/>
</dbReference>
<keyword evidence="7" id="KW-1185">Reference proteome</keyword>
<evidence type="ECO:0000313" key="6">
    <source>
        <dbReference type="Proteomes" id="UP000051276"/>
    </source>
</evidence>
<reference evidence="6 7" key="1">
    <citation type="submission" date="2015-11" db="EMBL/GenBank/DDBJ databases">
        <title>The genome of Candidatus Endoriftia persephone in Ridgeia piscesae and population structure of the North Eastern Pacific vestimentiferan symbionts.</title>
        <authorList>
            <person name="Perez M."/>
            <person name="Juniper K.S."/>
        </authorList>
    </citation>
    <scope>NUCLEOTIDE SEQUENCE [LARGE SCALE GENOMIC DNA]</scope>
    <source>
        <strain evidence="5">Ind10</strain>
        <strain evidence="4">Ind11</strain>
    </source>
</reference>
<dbReference type="InterPro" id="IPR051910">
    <property type="entry name" value="ComF/GntX_DNA_util-trans"/>
</dbReference>
<dbReference type="Proteomes" id="UP000051634">
    <property type="component" value="Unassembled WGS sequence"/>
</dbReference>
<gene>
    <name evidence="4" type="ORF">Ga0074115_11520</name>
    <name evidence="5" type="ORF">Ga0076813_11612</name>
</gene>
<dbReference type="EMBL" id="LDXT01000082">
    <property type="protein sequence ID" value="KRT55197.1"/>
    <property type="molecule type" value="Genomic_DNA"/>
</dbReference>